<dbReference type="Proteomes" id="UP000002051">
    <property type="component" value="Chromosome 2"/>
</dbReference>
<reference evidence="2" key="3">
    <citation type="submission" date="2015-04" db="UniProtKB">
        <authorList>
            <consortium name="EnsemblPlants"/>
        </authorList>
    </citation>
    <scope>IDENTIFICATION</scope>
    <source>
        <strain evidence="2">cv. Jemalong A17</strain>
    </source>
</reference>
<dbReference type="EnsemblPlants" id="KEH38533">
    <property type="protein sequence ID" value="KEH38533"/>
    <property type="gene ID" value="MTR_2g073060"/>
</dbReference>
<protein>
    <submittedName>
        <fullName evidence="1 2">Uncharacterized protein</fullName>
    </submittedName>
</protein>
<dbReference type="HOGENOM" id="CLU_1588901_0_0_1"/>
<dbReference type="PaxDb" id="3880-AES85539"/>
<accession>A0A072VAS7</accession>
<organism evidence="1 3">
    <name type="scientific">Medicago truncatula</name>
    <name type="common">Barrel medic</name>
    <name type="synonym">Medicago tribuloides</name>
    <dbReference type="NCBI Taxonomy" id="3880"/>
    <lineage>
        <taxon>Eukaryota</taxon>
        <taxon>Viridiplantae</taxon>
        <taxon>Streptophyta</taxon>
        <taxon>Embryophyta</taxon>
        <taxon>Tracheophyta</taxon>
        <taxon>Spermatophyta</taxon>
        <taxon>Magnoliopsida</taxon>
        <taxon>eudicotyledons</taxon>
        <taxon>Gunneridae</taxon>
        <taxon>Pentapetalae</taxon>
        <taxon>rosids</taxon>
        <taxon>fabids</taxon>
        <taxon>Fabales</taxon>
        <taxon>Fabaceae</taxon>
        <taxon>Papilionoideae</taxon>
        <taxon>50 kb inversion clade</taxon>
        <taxon>NPAAA clade</taxon>
        <taxon>Hologalegina</taxon>
        <taxon>IRL clade</taxon>
        <taxon>Trifolieae</taxon>
        <taxon>Medicago</taxon>
    </lineage>
</organism>
<dbReference type="EMBL" id="CM001218">
    <property type="protein sequence ID" value="KEH38533.1"/>
    <property type="molecule type" value="Genomic_DNA"/>
</dbReference>
<proteinExistence type="predicted"/>
<evidence type="ECO:0000313" key="1">
    <source>
        <dbReference type="EMBL" id="KEH38533.1"/>
    </source>
</evidence>
<reference evidence="1 3" key="1">
    <citation type="journal article" date="2011" name="Nature">
        <title>The Medicago genome provides insight into the evolution of rhizobial symbioses.</title>
        <authorList>
            <person name="Young N.D."/>
            <person name="Debelle F."/>
            <person name="Oldroyd G.E."/>
            <person name="Geurts R."/>
            <person name="Cannon S.B."/>
            <person name="Udvardi M.K."/>
            <person name="Benedito V.A."/>
            <person name="Mayer K.F."/>
            <person name="Gouzy J."/>
            <person name="Schoof H."/>
            <person name="Van de Peer Y."/>
            <person name="Proost S."/>
            <person name="Cook D.R."/>
            <person name="Meyers B.C."/>
            <person name="Spannagl M."/>
            <person name="Cheung F."/>
            <person name="De Mita S."/>
            <person name="Krishnakumar V."/>
            <person name="Gundlach H."/>
            <person name="Zhou S."/>
            <person name="Mudge J."/>
            <person name="Bharti A.K."/>
            <person name="Murray J.D."/>
            <person name="Naoumkina M.A."/>
            <person name="Rosen B."/>
            <person name="Silverstein K.A."/>
            <person name="Tang H."/>
            <person name="Rombauts S."/>
            <person name="Zhao P.X."/>
            <person name="Zhou P."/>
            <person name="Barbe V."/>
            <person name="Bardou P."/>
            <person name="Bechner M."/>
            <person name="Bellec A."/>
            <person name="Berger A."/>
            <person name="Berges H."/>
            <person name="Bidwell S."/>
            <person name="Bisseling T."/>
            <person name="Choisne N."/>
            <person name="Couloux A."/>
            <person name="Denny R."/>
            <person name="Deshpande S."/>
            <person name="Dai X."/>
            <person name="Doyle J.J."/>
            <person name="Dudez A.M."/>
            <person name="Farmer A.D."/>
            <person name="Fouteau S."/>
            <person name="Franken C."/>
            <person name="Gibelin C."/>
            <person name="Gish J."/>
            <person name="Goldstein S."/>
            <person name="Gonzalez A.J."/>
            <person name="Green P.J."/>
            <person name="Hallab A."/>
            <person name="Hartog M."/>
            <person name="Hua A."/>
            <person name="Humphray S.J."/>
            <person name="Jeong D.H."/>
            <person name="Jing Y."/>
            <person name="Jocker A."/>
            <person name="Kenton S.M."/>
            <person name="Kim D.J."/>
            <person name="Klee K."/>
            <person name="Lai H."/>
            <person name="Lang C."/>
            <person name="Lin S."/>
            <person name="Macmil S.L."/>
            <person name="Magdelenat G."/>
            <person name="Matthews L."/>
            <person name="McCorrison J."/>
            <person name="Monaghan E.L."/>
            <person name="Mun J.H."/>
            <person name="Najar F.Z."/>
            <person name="Nicholson C."/>
            <person name="Noirot C."/>
            <person name="O'Bleness M."/>
            <person name="Paule C.R."/>
            <person name="Poulain J."/>
            <person name="Prion F."/>
            <person name="Qin B."/>
            <person name="Qu C."/>
            <person name="Retzel E.F."/>
            <person name="Riddle C."/>
            <person name="Sallet E."/>
            <person name="Samain S."/>
            <person name="Samson N."/>
            <person name="Sanders I."/>
            <person name="Saurat O."/>
            <person name="Scarpelli C."/>
            <person name="Schiex T."/>
            <person name="Segurens B."/>
            <person name="Severin A.J."/>
            <person name="Sherrier D.J."/>
            <person name="Shi R."/>
            <person name="Sims S."/>
            <person name="Singer S.R."/>
            <person name="Sinharoy S."/>
            <person name="Sterck L."/>
            <person name="Viollet A."/>
            <person name="Wang B.B."/>
            <person name="Wang K."/>
            <person name="Wang M."/>
            <person name="Wang X."/>
            <person name="Warfsmann J."/>
            <person name="Weissenbach J."/>
            <person name="White D.D."/>
            <person name="White J.D."/>
            <person name="Wiley G.B."/>
            <person name="Wincker P."/>
            <person name="Xing Y."/>
            <person name="Yang L."/>
            <person name="Yao Z."/>
            <person name="Ying F."/>
            <person name="Zhai J."/>
            <person name="Zhou L."/>
            <person name="Zuber A."/>
            <person name="Denarie J."/>
            <person name="Dixon R.A."/>
            <person name="May G.D."/>
            <person name="Schwartz D.C."/>
            <person name="Rogers J."/>
            <person name="Quetier F."/>
            <person name="Town C.D."/>
            <person name="Roe B.A."/>
        </authorList>
    </citation>
    <scope>NUCLEOTIDE SEQUENCE [LARGE SCALE GENOMIC DNA]</scope>
    <source>
        <strain evidence="1">A17</strain>
        <strain evidence="2 3">cv. Jemalong A17</strain>
    </source>
</reference>
<reference evidence="1 3" key="2">
    <citation type="journal article" date="2014" name="BMC Genomics">
        <title>An improved genome release (version Mt4.0) for the model legume Medicago truncatula.</title>
        <authorList>
            <person name="Tang H."/>
            <person name="Krishnakumar V."/>
            <person name="Bidwell S."/>
            <person name="Rosen B."/>
            <person name="Chan A."/>
            <person name="Zhou S."/>
            <person name="Gentzbittel L."/>
            <person name="Childs K.L."/>
            <person name="Yandell M."/>
            <person name="Gundlach H."/>
            <person name="Mayer K.F."/>
            <person name="Schwartz D.C."/>
            <person name="Town C.D."/>
        </authorList>
    </citation>
    <scope>GENOME REANNOTATION</scope>
    <source>
        <strain evidence="1">A17</strain>
        <strain evidence="2 3">cv. Jemalong A17</strain>
    </source>
</reference>
<name>A0A072VAS7_MEDTR</name>
<evidence type="ECO:0000313" key="3">
    <source>
        <dbReference type="Proteomes" id="UP000002051"/>
    </source>
</evidence>
<keyword evidence="3" id="KW-1185">Reference proteome</keyword>
<dbReference type="AlphaFoldDB" id="A0A072VAS7"/>
<sequence length="168" mass="18268">MRQKSLLSCRHNLPGVEPGPVPGAHFPGAKPLVGSFAMSRFAGDSAPGKRPFAKALCILLGLLPLANYQISCSGSIHVETSVSVKTLHVNFGVSQLGVNEVDTAHFFSSQVTWKDKEDMLSSIRRQANRAGFTVGIKRSSIQNPMLELMCERSGDHKVSKKRLKHEAT</sequence>
<gene>
    <name evidence="1" type="ordered locus">MTR_2g073060</name>
</gene>
<evidence type="ECO:0000313" key="2">
    <source>
        <dbReference type="EnsemblPlants" id="KEH38533"/>
    </source>
</evidence>